<accession>A0ABT6JTC3</accession>
<dbReference type="Gene3D" id="3.10.450.50">
    <property type="match status" value="1"/>
</dbReference>
<comment type="caution">
    <text evidence="2">The sequence shown here is derived from an EMBL/GenBank/DDBJ whole genome shotgun (WGS) entry which is preliminary data.</text>
</comment>
<dbReference type="Pfam" id="PF14534">
    <property type="entry name" value="DUF4440"/>
    <property type="match status" value="1"/>
</dbReference>
<feature type="domain" description="DUF4440" evidence="1">
    <location>
        <begin position="18"/>
        <end position="124"/>
    </location>
</feature>
<dbReference type="SUPFAM" id="SSF54427">
    <property type="entry name" value="NTF2-like"/>
    <property type="match status" value="1"/>
</dbReference>
<sequence length="133" mass="14627">MLALLASGCARTDPEQALRETVAQLQSAIEERDPAAMQQHLAEDFIGNDGLDRDGARRLAGAMLLRYRDLAIDAGPLQVDIDGTHAVVRFTAVLRGGSGRLLPESARVYEVETGWRLQQGDWRLTSARWTPTL</sequence>
<evidence type="ECO:0000313" key="3">
    <source>
        <dbReference type="Proteomes" id="UP001156873"/>
    </source>
</evidence>
<evidence type="ECO:0000259" key="1">
    <source>
        <dbReference type="Pfam" id="PF14534"/>
    </source>
</evidence>
<reference evidence="2 3" key="1">
    <citation type="submission" date="2023-04" db="EMBL/GenBank/DDBJ databases">
        <title>Luteimonas sp. M1R5S59.</title>
        <authorList>
            <person name="Sun J.-Q."/>
        </authorList>
    </citation>
    <scope>NUCLEOTIDE SEQUENCE [LARGE SCALE GENOMIC DNA]</scope>
    <source>
        <strain evidence="2 3">M1R5S59</strain>
    </source>
</reference>
<dbReference type="InterPro" id="IPR027843">
    <property type="entry name" value="DUF4440"/>
</dbReference>
<dbReference type="InterPro" id="IPR032710">
    <property type="entry name" value="NTF2-like_dom_sf"/>
</dbReference>
<keyword evidence="3" id="KW-1185">Reference proteome</keyword>
<dbReference type="Proteomes" id="UP001156873">
    <property type="component" value="Unassembled WGS sequence"/>
</dbReference>
<protein>
    <submittedName>
        <fullName evidence="2">Nuclear transport factor 2 family protein</fullName>
    </submittedName>
</protein>
<dbReference type="RefSeq" id="WP_280578027.1">
    <property type="nucleotide sequence ID" value="NZ_JARXRO010000014.1"/>
</dbReference>
<proteinExistence type="predicted"/>
<gene>
    <name evidence="2" type="ORF">QFW81_07290</name>
</gene>
<organism evidence="2 3">
    <name type="scientific">Luteimonas kalidii</name>
    <dbReference type="NCBI Taxonomy" id="3042025"/>
    <lineage>
        <taxon>Bacteria</taxon>
        <taxon>Pseudomonadati</taxon>
        <taxon>Pseudomonadota</taxon>
        <taxon>Gammaproteobacteria</taxon>
        <taxon>Lysobacterales</taxon>
        <taxon>Lysobacteraceae</taxon>
        <taxon>Luteimonas</taxon>
    </lineage>
</organism>
<dbReference type="EMBL" id="JARXRO010000014">
    <property type="protein sequence ID" value="MDH5833728.1"/>
    <property type="molecule type" value="Genomic_DNA"/>
</dbReference>
<name>A0ABT6JTC3_9GAMM</name>
<evidence type="ECO:0000313" key="2">
    <source>
        <dbReference type="EMBL" id="MDH5833728.1"/>
    </source>
</evidence>